<evidence type="ECO:0000259" key="12">
    <source>
        <dbReference type="Pfam" id="PF00156"/>
    </source>
</evidence>
<dbReference type="CDD" id="cd06223">
    <property type="entry name" value="PRTases_typeI"/>
    <property type="match status" value="1"/>
</dbReference>
<dbReference type="Pfam" id="PF00156">
    <property type="entry name" value="Pribosyltran"/>
    <property type="match status" value="1"/>
</dbReference>
<reference evidence="13 14" key="1">
    <citation type="submission" date="2015-04" db="EMBL/GenBank/DDBJ databases">
        <title>Draft genome sequence of bacteremic isolate Catabacter hongkongensis type strain HKU16T.</title>
        <authorList>
            <person name="Lau S.K."/>
            <person name="Teng J.L."/>
            <person name="Huang Y."/>
            <person name="Curreem S.O."/>
            <person name="Tsui S.K."/>
            <person name="Woo P.C."/>
        </authorList>
    </citation>
    <scope>NUCLEOTIDE SEQUENCE [LARGE SCALE GENOMIC DNA]</scope>
    <source>
        <strain evidence="13 14">HKU16</strain>
    </source>
</reference>
<dbReference type="InterPro" id="IPR050054">
    <property type="entry name" value="UPRTase/APRTase"/>
</dbReference>
<dbReference type="Proteomes" id="UP000034076">
    <property type="component" value="Unassembled WGS sequence"/>
</dbReference>
<evidence type="ECO:0000313" key="13">
    <source>
        <dbReference type="EMBL" id="KKI49645.1"/>
    </source>
</evidence>
<dbReference type="RefSeq" id="WP_046444652.1">
    <property type="nucleotide sequence ID" value="NZ_LAYJ01000131.1"/>
</dbReference>
<evidence type="ECO:0000256" key="11">
    <source>
        <dbReference type="HAMAP-Rule" id="MF_00004"/>
    </source>
</evidence>
<comment type="subunit">
    <text evidence="11">Homodimer.</text>
</comment>
<evidence type="ECO:0000256" key="1">
    <source>
        <dbReference type="ARBA" id="ARBA00000868"/>
    </source>
</evidence>
<dbReference type="GO" id="GO:0044209">
    <property type="term" value="P:AMP salvage"/>
    <property type="evidence" value="ECO:0007669"/>
    <property type="project" value="UniProtKB-UniRule"/>
</dbReference>
<dbReference type="SUPFAM" id="SSF53271">
    <property type="entry name" value="PRTase-like"/>
    <property type="match status" value="1"/>
</dbReference>
<proteinExistence type="inferred from homology"/>
<evidence type="ECO:0000256" key="9">
    <source>
        <dbReference type="ARBA" id="ARBA00022679"/>
    </source>
</evidence>
<dbReference type="GO" id="GO:0003999">
    <property type="term" value="F:adenine phosphoribosyltransferase activity"/>
    <property type="evidence" value="ECO:0007669"/>
    <property type="project" value="UniProtKB-UniRule"/>
</dbReference>
<comment type="subcellular location">
    <subcellularLocation>
        <location evidence="3 11">Cytoplasm</location>
    </subcellularLocation>
</comment>
<evidence type="ECO:0000256" key="6">
    <source>
        <dbReference type="ARBA" id="ARBA00011893"/>
    </source>
</evidence>
<evidence type="ECO:0000256" key="5">
    <source>
        <dbReference type="ARBA" id="ARBA00008391"/>
    </source>
</evidence>
<accession>A0A0M2NH99</accession>
<dbReference type="InterPro" id="IPR029057">
    <property type="entry name" value="PRTase-like"/>
</dbReference>
<dbReference type="PANTHER" id="PTHR32315:SF3">
    <property type="entry name" value="ADENINE PHOSPHORIBOSYLTRANSFERASE"/>
    <property type="match status" value="1"/>
</dbReference>
<keyword evidence="7 11" id="KW-0963">Cytoplasm</keyword>
<dbReference type="STRING" id="270498.CHK_2867"/>
<evidence type="ECO:0000256" key="4">
    <source>
        <dbReference type="ARBA" id="ARBA00004659"/>
    </source>
</evidence>
<name>A0A0M2NH99_9FIRM</name>
<dbReference type="GO" id="GO:0005737">
    <property type="term" value="C:cytoplasm"/>
    <property type="evidence" value="ECO:0007669"/>
    <property type="project" value="UniProtKB-SubCell"/>
</dbReference>
<dbReference type="InterPro" id="IPR005764">
    <property type="entry name" value="Ade_phspho_trans"/>
</dbReference>
<dbReference type="UniPathway" id="UPA00588">
    <property type="reaction ID" value="UER00646"/>
</dbReference>
<dbReference type="NCBIfam" id="NF002634">
    <property type="entry name" value="PRK02304.1-3"/>
    <property type="match status" value="1"/>
</dbReference>
<keyword evidence="8 11" id="KW-0328">Glycosyltransferase</keyword>
<dbReference type="PATRIC" id="fig|270498.16.peg.646"/>
<dbReference type="OrthoDB" id="9803963at2"/>
<dbReference type="GO" id="GO:0006168">
    <property type="term" value="P:adenine salvage"/>
    <property type="evidence" value="ECO:0007669"/>
    <property type="project" value="InterPro"/>
</dbReference>
<organism evidence="13 14">
    <name type="scientific">Christensenella hongkongensis</name>
    <dbReference type="NCBI Taxonomy" id="270498"/>
    <lineage>
        <taxon>Bacteria</taxon>
        <taxon>Bacillati</taxon>
        <taxon>Bacillota</taxon>
        <taxon>Clostridia</taxon>
        <taxon>Christensenellales</taxon>
        <taxon>Christensenellaceae</taxon>
        <taxon>Christensenella</taxon>
    </lineage>
</organism>
<evidence type="ECO:0000256" key="8">
    <source>
        <dbReference type="ARBA" id="ARBA00022676"/>
    </source>
</evidence>
<keyword evidence="10 11" id="KW-0660">Purine salvage</keyword>
<comment type="catalytic activity">
    <reaction evidence="1 11">
        <text>AMP + diphosphate = 5-phospho-alpha-D-ribose 1-diphosphate + adenine</text>
        <dbReference type="Rhea" id="RHEA:16609"/>
        <dbReference type="ChEBI" id="CHEBI:16708"/>
        <dbReference type="ChEBI" id="CHEBI:33019"/>
        <dbReference type="ChEBI" id="CHEBI:58017"/>
        <dbReference type="ChEBI" id="CHEBI:456215"/>
        <dbReference type="EC" id="2.4.2.7"/>
    </reaction>
</comment>
<evidence type="ECO:0000256" key="3">
    <source>
        <dbReference type="ARBA" id="ARBA00004496"/>
    </source>
</evidence>
<dbReference type="Gene3D" id="3.40.50.2020">
    <property type="match status" value="1"/>
</dbReference>
<dbReference type="AlphaFoldDB" id="A0A0M2NH99"/>
<dbReference type="NCBIfam" id="TIGR01090">
    <property type="entry name" value="apt"/>
    <property type="match status" value="1"/>
</dbReference>
<dbReference type="EC" id="2.4.2.7" evidence="6 11"/>
<sequence>MDLKSKIRNINDFPEKGVIFRDITTLIKDAEAFAYVTETMAEQVSGQDIDMIVVLDARGFLFGSPVAYLLKKGVVPVRKKDKLPAETYQVEYALEYGTGSLEMHKDALEKGMRVAIFDDLLATGGTAKAACELVEKAGAQVASLNFVIELKDLRGREKLEGYQLFSLLEY</sequence>
<comment type="function">
    <text evidence="2 11">Catalyzes a salvage reaction resulting in the formation of AMP, that is energically less costly than de novo synthesis.</text>
</comment>
<dbReference type="InterPro" id="IPR000836">
    <property type="entry name" value="PRTase_dom"/>
</dbReference>
<dbReference type="GO" id="GO:0002055">
    <property type="term" value="F:adenine binding"/>
    <property type="evidence" value="ECO:0007669"/>
    <property type="project" value="TreeGrafter"/>
</dbReference>
<dbReference type="NCBIfam" id="NF002636">
    <property type="entry name" value="PRK02304.1-5"/>
    <property type="match status" value="1"/>
</dbReference>
<comment type="caution">
    <text evidence="13">The sequence shown here is derived from an EMBL/GenBank/DDBJ whole genome shotgun (WGS) entry which is preliminary data.</text>
</comment>
<comment type="pathway">
    <text evidence="4 11">Purine metabolism; AMP biosynthesis via salvage pathway; AMP from adenine: step 1/1.</text>
</comment>
<keyword evidence="9 11" id="KW-0808">Transferase</keyword>
<dbReference type="FunFam" id="3.40.50.2020:FF:000021">
    <property type="entry name" value="Adenine phosphoribosyltransferase"/>
    <property type="match status" value="1"/>
</dbReference>
<dbReference type="NCBIfam" id="NF002633">
    <property type="entry name" value="PRK02304.1-2"/>
    <property type="match status" value="1"/>
</dbReference>
<keyword evidence="14" id="KW-1185">Reference proteome</keyword>
<evidence type="ECO:0000256" key="2">
    <source>
        <dbReference type="ARBA" id="ARBA00003968"/>
    </source>
</evidence>
<comment type="similarity">
    <text evidence="5 11">Belongs to the purine/pyrimidine phosphoribosyltransferase family.</text>
</comment>
<gene>
    <name evidence="11" type="primary">apt</name>
    <name evidence="13" type="ORF">CHK_2867</name>
</gene>
<evidence type="ECO:0000256" key="7">
    <source>
        <dbReference type="ARBA" id="ARBA00022490"/>
    </source>
</evidence>
<dbReference type="EMBL" id="LAYJ01000131">
    <property type="protein sequence ID" value="KKI49645.1"/>
    <property type="molecule type" value="Genomic_DNA"/>
</dbReference>
<dbReference type="HAMAP" id="MF_00004">
    <property type="entry name" value="Aden_phosphoribosyltr"/>
    <property type="match status" value="1"/>
</dbReference>
<dbReference type="GO" id="GO:0016208">
    <property type="term" value="F:AMP binding"/>
    <property type="evidence" value="ECO:0007669"/>
    <property type="project" value="TreeGrafter"/>
</dbReference>
<dbReference type="PANTHER" id="PTHR32315">
    <property type="entry name" value="ADENINE PHOSPHORIBOSYLTRANSFERASE"/>
    <property type="match status" value="1"/>
</dbReference>
<evidence type="ECO:0000313" key="14">
    <source>
        <dbReference type="Proteomes" id="UP000034076"/>
    </source>
</evidence>
<feature type="domain" description="Phosphoribosyltransferase" evidence="12">
    <location>
        <begin position="27"/>
        <end position="144"/>
    </location>
</feature>
<dbReference type="GO" id="GO:0006166">
    <property type="term" value="P:purine ribonucleoside salvage"/>
    <property type="evidence" value="ECO:0007669"/>
    <property type="project" value="UniProtKB-UniRule"/>
</dbReference>
<protein>
    <recommendedName>
        <fullName evidence="6 11">Adenine phosphoribosyltransferase</fullName>
        <shortName evidence="11">APRT</shortName>
        <ecNumber evidence="6 11">2.4.2.7</ecNumber>
    </recommendedName>
</protein>
<evidence type="ECO:0000256" key="10">
    <source>
        <dbReference type="ARBA" id="ARBA00022726"/>
    </source>
</evidence>